<keyword evidence="5 6" id="KW-0349">Heme</keyword>
<dbReference type="Proteomes" id="UP000295685">
    <property type="component" value="Unassembled WGS sequence"/>
</dbReference>
<evidence type="ECO:0000256" key="5">
    <source>
        <dbReference type="PIRSR" id="PIRSR602403-1"/>
    </source>
</evidence>
<dbReference type="PRINTS" id="PR00465">
    <property type="entry name" value="EP450IV"/>
</dbReference>
<organism evidence="7 10">
    <name type="scientific">Mycobacteroides salmoniphilum</name>
    <dbReference type="NCBI Taxonomy" id="404941"/>
    <lineage>
        <taxon>Bacteria</taxon>
        <taxon>Bacillati</taxon>
        <taxon>Actinomycetota</taxon>
        <taxon>Actinomycetes</taxon>
        <taxon>Mycobacteriales</taxon>
        <taxon>Mycobacteriaceae</taxon>
        <taxon>Mycobacteroides</taxon>
    </lineage>
</organism>
<sequence length="419" mass="46622">MRYMPGEALLAIHRHVGPVISIGAKGFGYTLMLGPKANRFIFANGDAFSWAETFTTLIPADGPNALMVSDGEDHRRRRSAVAPAFHHRQVDGYVRTMVANTDAVIDTWRPGQRIDVYQQFRASVRRSVAECLFGSRLAELSDALGDELEPLLALTHLPPQQVAVESRLGSPRWRRAMKNRTRVETLIDAAIVDARVAPRADDRLLTALIDGRPGIQPLSDNEIRDLVVSLIADGYETTSGVLAWAIYALLTVPGAWDAAADEVHDVLGDRPPTAADLAALTYVNGVVRETLRLYTPGVISARKAMRDLEFDGHRIQAGRILIFSPYVTHRIPEIWPEPNEFRPQRWDPTSPYFQKPGPDEFIPFSGGLHRCIGSEMAMTEITVTLARLIARTTPRLPAQRIRPRHFGSLRPWPALLLDI</sequence>
<accession>A0A4R8SDT3</accession>
<dbReference type="RefSeq" id="WP_191986018.1">
    <property type="nucleotide sequence ID" value="NZ_PECK01000006.1"/>
</dbReference>
<dbReference type="InterPro" id="IPR036396">
    <property type="entry name" value="Cyt_P450_sf"/>
</dbReference>
<keyword evidence="6" id="KW-0503">Monooxygenase</keyword>
<evidence type="ECO:0000256" key="4">
    <source>
        <dbReference type="ARBA" id="ARBA00023004"/>
    </source>
</evidence>
<dbReference type="GO" id="GO:0005506">
    <property type="term" value="F:iron ion binding"/>
    <property type="evidence" value="ECO:0007669"/>
    <property type="project" value="InterPro"/>
</dbReference>
<evidence type="ECO:0000313" key="8">
    <source>
        <dbReference type="EMBL" id="TEA09341.1"/>
    </source>
</evidence>
<dbReference type="Gene3D" id="1.10.630.10">
    <property type="entry name" value="Cytochrome P450"/>
    <property type="match status" value="1"/>
</dbReference>
<dbReference type="EC" id="1.14.15.32" evidence="7"/>
<protein>
    <submittedName>
        <fullName evidence="7">Pentalenene oxygenase</fullName>
        <ecNumber evidence="7">1.14.15.32</ecNumber>
    </submittedName>
</protein>
<dbReference type="EMBL" id="PECM01000001">
    <property type="protein sequence ID" value="TEA09341.1"/>
    <property type="molecule type" value="Genomic_DNA"/>
</dbReference>
<evidence type="ECO:0000256" key="2">
    <source>
        <dbReference type="ARBA" id="ARBA00010617"/>
    </source>
</evidence>
<dbReference type="Proteomes" id="UP000294844">
    <property type="component" value="Unassembled WGS sequence"/>
</dbReference>
<dbReference type="GO" id="GO:0016705">
    <property type="term" value="F:oxidoreductase activity, acting on paired donors, with incorporation or reduction of molecular oxygen"/>
    <property type="evidence" value="ECO:0007669"/>
    <property type="project" value="InterPro"/>
</dbReference>
<keyword evidence="6 7" id="KW-0560">Oxidoreductase</keyword>
<feature type="binding site" description="axial binding residue" evidence="5">
    <location>
        <position position="371"/>
    </location>
    <ligand>
        <name>heme</name>
        <dbReference type="ChEBI" id="CHEBI:30413"/>
    </ligand>
    <ligandPart>
        <name>Fe</name>
        <dbReference type="ChEBI" id="CHEBI:18248"/>
    </ligandPart>
</feature>
<dbReference type="SUPFAM" id="SSF48264">
    <property type="entry name" value="Cytochrome P450"/>
    <property type="match status" value="1"/>
</dbReference>
<dbReference type="EMBL" id="PECK01000006">
    <property type="protein sequence ID" value="TDZ93558.1"/>
    <property type="molecule type" value="Genomic_DNA"/>
</dbReference>
<evidence type="ECO:0000313" key="10">
    <source>
        <dbReference type="Proteomes" id="UP000295685"/>
    </source>
</evidence>
<dbReference type="AlphaFoldDB" id="A0A4R8SDT3"/>
<comment type="cofactor">
    <cofactor evidence="1 5">
        <name>heme</name>
        <dbReference type="ChEBI" id="CHEBI:30413"/>
    </cofactor>
</comment>
<keyword evidence="9" id="KW-1185">Reference proteome</keyword>
<gene>
    <name evidence="7" type="primary">ptlI_3</name>
    <name evidence="8" type="synonym">ptlI_1</name>
    <name evidence="8" type="ORF">CCUG60883_00102</name>
    <name evidence="7" type="ORF">CCUG60885_03161</name>
</gene>
<dbReference type="InterPro" id="IPR017972">
    <property type="entry name" value="Cyt_P450_CS"/>
</dbReference>
<evidence type="ECO:0000256" key="3">
    <source>
        <dbReference type="ARBA" id="ARBA00022723"/>
    </source>
</evidence>
<dbReference type="GO" id="GO:0004497">
    <property type="term" value="F:monooxygenase activity"/>
    <property type="evidence" value="ECO:0007669"/>
    <property type="project" value="UniProtKB-KW"/>
</dbReference>
<dbReference type="InterPro" id="IPR050121">
    <property type="entry name" value="Cytochrome_P450_monoxygenase"/>
</dbReference>
<evidence type="ECO:0000256" key="1">
    <source>
        <dbReference type="ARBA" id="ARBA00001971"/>
    </source>
</evidence>
<dbReference type="PRINTS" id="PR00385">
    <property type="entry name" value="P450"/>
</dbReference>
<comment type="similarity">
    <text evidence="2 6">Belongs to the cytochrome P450 family.</text>
</comment>
<dbReference type="PANTHER" id="PTHR24305">
    <property type="entry name" value="CYTOCHROME P450"/>
    <property type="match status" value="1"/>
</dbReference>
<comment type="caution">
    <text evidence="7">The sequence shown here is derived from an EMBL/GenBank/DDBJ whole genome shotgun (WGS) entry which is preliminary data.</text>
</comment>
<evidence type="ECO:0000313" key="7">
    <source>
        <dbReference type="EMBL" id="TDZ93558.1"/>
    </source>
</evidence>
<dbReference type="InterPro" id="IPR002403">
    <property type="entry name" value="Cyt_P450_E_grp-IV"/>
</dbReference>
<dbReference type="Pfam" id="PF00067">
    <property type="entry name" value="p450"/>
    <property type="match status" value="1"/>
</dbReference>
<dbReference type="GO" id="GO:0020037">
    <property type="term" value="F:heme binding"/>
    <property type="evidence" value="ECO:0007669"/>
    <property type="project" value="InterPro"/>
</dbReference>
<evidence type="ECO:0000256" key="6">
    <source>
        <dbReference type="RuleBase" id="RU000461"/>
    </source>
</evidence>
<dbReference type="PANTHER" id="PTHR24305:SF166">
    <property type="entry name" value="CYTOCHROME P450 12A4, MITOCHONDRIAL-RELATED"/>
    <property type="match status" value="1"/>
</dbReference>
<keyword evidence="3 5" id="KW-0479">Metal-binding</keyword>
<proteinExistence type="inferred from homology"/>
<dbReference type="PROSITE" id="PS00086">
    <property type="entry name" value="CYTOCHROME_P450"/>
    <property type="match status" value="1"/>
</dbReference>
<keyword evidence="4 5" id="KW-0408">Iron</keyword>
<reference evidence="9 10" key="1">
    <citation type="journal article" date="2019" name="Sci. Rep.">
        <title>Extended insight into the Mycobacterium chelonae-abscessus complex through whole genome sequencing of Mycobacterium salmoniphilum outbreak and Mycobacterium salmoniphilum-like strains.</title>
        <authorList>
            <person name="Behra P.R.K."/>
            <person name="Das S."/>
            <person name="Pettersson B.M.F."/>
            <person name="Shirreff L."/>
            <person name="DuCote T."/>
            <person name="Jacobsson K.G."/>
            <person name="Ennis D.G."/>
            <person name="Kirsebom L.A."/>
        </authorList>
    </citation>
    <scope>NUCLEOTIDE SEQUENCE [LARGE SCALE GENOMIC DNA]</scope>
    <source>
        <strain evidence="8 9">CCUG 60883</strain>
        <strain evidence="7 10">CCUG 60885</strain>
    </source>
</reference>
<dbReference type="InterPro" id="IPR001128">
    <property type="entry name" value="Cyt_P450"/>
</dbReference>
<name>A0A4R8SDT3_9MYCO</name>
<evidence type="ECO:0000313" key="9">
    <source>
        <dbReference type="Proteomes" id="UP000294844"/>
    </source>
</evidence>